<sequence length="457" mass="48350">MKIIFPSIVRAGLAAVIVSVGAGAASAETLTDAMVAAYKNSNLLDQNRALLRAADEDVAGAVAALRPVISFVANATDSHSDIQGNSRSASASISAELVLYDGGANQLGVDVAKETVLSTRAGLVGVEQQVLLGAVQAYMDVRSAVQNVLLSESNVRLITQELEAARDRFEVGEVTRTDVSIAEAALAAARSNRVANQGQLNVAREAYRQATGKYPGNLAANVRLPKLPRSQSEARAIALRTHPSIIASQHEVKVAELNVLRTRKSRGPNITAGASIGRTDGGNDNSSVSLTLRQPIYQGGALRALERRAIQQKEATRAGLLNTTSLIDQSVGNAWASLAVSRAQITASGEQIRAAQLAFEGTQEEAKLGARTTLDVLDAEQNLLDARAARIRAEADQYVAIFTLMASMGLLTAENLNLGIQTYDPTVYYNAVKAAPIRSFQGDQLDGVLKRLGKEAN</sequence>
<feature type="chain" id="PRO_5037940173" evidence="8">
    <location>
        <begin position="28"/>
        <end position="457"/>
    </location>
</feature>
<dbReference type="EMBL" id="BMKN01000002">
    <property type="protein sequence ID" value="GGE59140.1"/>
    <property type="molecule type" value="Genomic_DNA"/>
</dbReference>
<reference evidence="9" key="1">
    <citation type="journal article" date="2014" name="Int. J. Syst. Evol. Microbiol.">
        <title>Complete genome sequence of Corynebacterium casei LMG S-19264T (=DSM 44701T), isolated from a smear-ripened cheese.</title>
        <authorList>
            <consortium name="US DOE Joint Genome Institute (JGI-PGF)"/>
            <person name="Walter F."/>
            <person name="Albersmeier A."/>
            <person name="Kalinowski J."/>
            <person name="Ruckert C."/>
        </authorList>
    </citation>
    <scope>NUCLEOTIDE SEQUENCE</scope>
    <source>
        <strain evidence="9">CGMCC 1.16012</strain>
    </source>
</reference>
<evidence type="ECO:0000313" key="9">
    <source>
        <dbReference type="EMBL" id="GGE59140.1"/>
    </source>
</evidence>
<comment type="subcellular location">
    <subcellularLocation>
        <location evidence="1">Cell outer membrane</location>
    </subcellularLocation>
</comment>
<keyword evidence="7" id="KW-0998">Cell outer membrane</keyword>
<keyword evidence="5" id="KW-0812">Transmembrane</keyword>
<organism evidence="9 10">
    <name type="scientific">Actibacterium pelagium</name>
    <dbReference type="NCBI Taxonomy" id="2029103"/>
    <lineage>
        <taxon>Bacteria</taxon>
        <taxon>Pseudomonadati</taxon>
        <taxon>Pseudomonadota</taxon>
        <taxon>Alphaproteobacteria</taxon>
        <taxon>Rhodobacterales</taxon>
        <taxon>Roseobacteraceae</taxon>
        <taxon>Actibacterium</taxon>
    </lineage>
</organism>
<dbReference type="GO" id="GO:0015288">
    <property type="term" value="F:porin activity"/>
    <property type="evidence" value="ECO:0007669"/>
    <property type="project" value="TreeGrafter"/>
</dbReference>
<dbReference type="SUPFAM" id="SSF56954">
    <property type="entry name" value="Outer membrane efflux proteins (OEP)"/>
    <property type="match status" value="1"/>
</dbReference>
<comment type="caution">
    <text evidence="9">The sequence shown here is derived from an EMBL/GenBank/DDBJ whole genome shotgun (WGS) entry which is preliminary data.</text>
</comment>
<evidence type="ECO:0000256" key="2">
    <source>
        <dbReference type="ARBA" id="ARBA00007613"/>
    </source>
</evidence>
<name>A0A917AM03_9RHOB</name>
<evidence type="ECO:0000256" key="5">
    <source>
        <dbReference type="ARBA" id="ARBA00022692"/>
    </source>
</evidence>
<comment type="similarity">
    <text evidence="2">Belongs to the outer membrane factor (OMF) (TC 1.B.17) family.</text>
</comment>
<dbReference type="AlphaFoldDB" id="A0A917AM03"/>
<accession>A0A917AM03</accession>
<protein>
    <submittedName>
        <fullName evidence="9">Transporter</fullName>
    </submittedName>
</protein>
<dbReference type="GO" id="GO:1990281">
    <property type="term" value="C:efflux pump complex"/>
    <property type="evidence" value="ECO:0007669"/>
    <property type="project" value="TreeGrafter"/>
</dbReference>
<dbReference type="InterPro" id="IPR051906">
    <property type="entry name" value="TolC-like"/>
</dbReference>
<dbReference type="InterPro" id="IPR003423">
    <property type="entry name" value="OMP_efflux"/>
</dbReference>
<reference evidence="9" key="2">
    <citation type="submission" date="2020-09" db="EMBL/GenBank/DDBJ databases">
        <authorList>
            <person name="Sun Q."/>
            <person name="Zhou Y."/>
        </authorList>
    </citation>
    <scope>NUCLEOTIDE SEQUENCE</scope>
    <source>
        <strain evidence="9">CGMCC 1.16012</strain>
    </source>
</reference>
<dbReference type="NCBIfam" id="TIGR01844">
    <property type="entry name" value="type_I_sec_TolC"/>
    <property type="match status" value="1"/>
</dbReference>
<evidence type="ECO:0000256" key="4">
    <source>
        <dbReference type="ARBA" id="ARBA00022452"/>
    </source>
</evidence>
<evidence type="ECO:0000256" key="1">
    <source>
        <dbReference type="ARBA" id="ARBA00004442"/>
    </source>
</evidence>
<dbReference type="Gene3D" id="1.20.1600.10">
    <property type="entry name" value="Outer membrane efflux proteins (OEP)"/>
    <property type="match status" value="1"/>
</dbReference>
<keyword evidence="6" id="KW-0472">Membrane</keyword>
<dbReference type="Pfam" id="PF02321">
    <property type="entry name" value="OEP"/>
    <property type="match status" value="2"/>
</dbReference>
<evidence type="ECO:0000313" key="10">
    <source>
        <dbReference type="Proteomes" id="UP000606730"/>
    </source>
</evidence>
<gene>
    <name evidence="9" type="ORF">GCM10011517_28580</name>
</gene>
<keyword evidence="10" id="KW-1185">Reference proteome</keyword>
<dbReference type="GO" id="GO:0015562">
    <property type="term" value="F:efflux transmembrane transporter activity"/>
    <property type="evidence" value="ECO:0007669"/>
    <property type="project" value="InterPro"/>
</dbReference>
<dbReference type="RefSeq" id="WP_095594715.1">
    <property type="nucleotide sequence ID" value="NZ_BMKN01000002.1"/>
</dbReference>
<dbReference type="PANTHER" id="PTHR30026">
    <property type="entry name" value="OUTER MEMBRANE PROTEIN TOLC"/>
    <property type="match status" value="1"/>
</dbReference>
<dbReference type="OrthoDB" id="9789368at2"/>
<proteinExistence type="inferred from homology"/>
<evidence type="ECO:0000256" key="8">
    <source>
        <dbReference type="SAM" id="SignalP"/>
    </source>
</evidence>
<evidence type="ECO:0000256" key="6">
    <source>
        <dbReference type="ARBA" id="ARBA00023136"/>
    </source>
</evidence>
<evidence type="ECO:0000256" key="7">
    <source>
        <dbReference type="ARBA" id="ARBA00023237"/>
    </source>
</evidence>
<keyword evidence="8" id="KW-0732">Signal</keyword>
<keyword evidence="4" id="KW-1134">Transmembrane beta strand</keyword>
<evidence type="ECO:0000256" key="3">
    <source>
        <dbReference type="ARBA" id="ARBA00022448"/>
    </source>
</evidence>
<dbReference type="PANTHER" id="PTHR30026:SF22">
    <property type="entry name" value="OUTER MEMBRANE EFFLUX PROTEIN"/>
    <property type="match status" value="1"/>
</dbReference>
<dbReference type="Proteomes" id="UP000606730">
    <property type="component" value="Unassembled WGS sequence"/>
</dbReference>
<feature type="signal peptide" evidence="8">
    <location>
        <begin position="1"/>
        <end position="27"/>
    </location>
</feature>
<dbReference type="GO" id="GO:0009279">
    <property type="term" value="C:cell outer membrane"/>
    <property type="evidence" value="ECO:0007669"/>
    <property type="project" value="UniProtKB-SubCell"/>
</dbReference>
<dbReference type="InterPro" id="IPR010130">
    <property type="entry name" value="T1SS_OMP_TolC"/>
</dbReference>
<keyword evidence="3" id="KW-0813">Transport</keyword>